<sequence length="127" mass="14473">MKDLILSLLQQGKRPFEIANQLSLSYDLVQEICQESGILYPGKHLSDSEKQTIRRLREQEGLPIRAIAIRMGRSKTAVGVHVRRRFEKVQDEGGTEVKPKMLKVPRRCPRHGLVRMWPCVACAADPI</sequence>
<dbReference type="Proteomes" id="UP000316476">
    <property type="component" value="Unassembled WGS sequence"/>
</dbReference>
<feature type="domain" description="Transposase IS30-like HTH" evidence="1">
    <location>
        <begin position="42"/>
        <end position="84"/>
    </location>
</feature>
<evidence type="ECO:0000313" key="3">
    <source>
        <dbReference type="Proteomes" id="UP000316476"/>
    </source>
</evidence>
<proteinExistence type="predicted"/>
<accession>A0A5C6FZM3</accession>
<dbReference type="AlphaFoldDB" id="A0A5C6FZM3"/>
<organism evidence="2 3">
    <name type="scientific">Crateriforma conspicua</name>
    <dbReference type="NCBI Taxonomy" id="2527996"/>
    <lineage>
        <taxon>Bacteria</taxon>
        <taxon>Pseudomonadati</taxon>
        <taxon>Planctomycetota</taxon>
        <taxon>Planctomycetia</taxon>
        <taxon>Planctomycetales</taxon>
        <taxon>Planctomycetaceae</taxon>
        <taxon>Crateriforma</taxon>
    </lineage>
</organism>
<dbReference type="EMBL" id="SJPZ01000001">
    <property type="protein sequence ID" value="TWU66433.1"/>
    <property type="molecule type" value="Genomic_DNA"/>
</dbReference>
<name>A0A5C6FZM3_9PLAN</name>
<protein>
    <recommendedName>
        <fullName evidence="1">Transposase IS30-like HTH domain-containing protein</fullName>
    </recommendedName>
</protein>
<evidence type="ECO:0000313" key="2">
    <source>
        <dbReference type="EMBL" id="TWU66433.1"/>
    </source>
</evidence>
<dbReference type="Pfam" id="PF13936">
    <property type="entry name" value="HTH_38"/>
    <property type="match status" value="1"/>
</dbReference>
<dbReference type="GO" id="GO:0006355">
    <property type="term" value="P:regulation of DNA-templated transcription"/>
    <property type="evidence" value="ECO:0007669"/>
    <property type="project" value="InterPro"/>
</dbReference>
<dbReference type="SUPFAM" id="SSF46894">
    <property type="entry name" value="C-terminal effector domain of the bipartite response regulators"/>
    <property type="match status" value="1"/>
</dbReference>
<dbReference type="InterPro" id="IPR025246">
    <property type="entry name" value="IS30-like_HTH"/>
</dbReference>
<gene>
    <name evidence="2" type="ORF">V7x_19990</name>
</gene>
<reference evidence="2 3" key="1">
    <citation type="submission" date="2019-02" db="EMBL/GenBank/DDBJ databases">
        <title>Deep-cultivation of Planctomycetes and their phenomic and genomic characterization uncovers novel biology.</title>
        <authorList>
            <person name="Wiegand S."/>
            <person name="Jogler M."/>
            <person name="Boedeker C."/>
            <person name="Pinto D."/>
            <person name="Vollmers J."/>
            <person name="Rivas-Marin E."/>
            <person name="Kohn T."/>
            <person name="Peeters S.H."/>
            <person name="Heuer A."/>
            <person name="Rast P."/>
            <person name="Oberbeckmann S."/>
            <person name="Bunk B."/>
            <person name="Jeske O."/>
            <person name="Meyerdierks A."/>
            <person name="Storesund J.E."/>
            <person name="Kallscheuer N."/>
            <person name="Luecker S."/>
            <person name="Lage O.M."/>
            <person name="Pohl T."/>
            <person name="Merkel B.J."/>
            <person name="Hornburger P."/>
            <person name="Mueller R.-W."/>
            <person name="Bruemmer F."/>
            <person name="Labrenz M."/>
            <person name="Spormann A.M."/>
            <person name="Op Den Camp H."/>
            <person name="Overmann J."/>
            <person name="Amann R."/>
            <person name="Jetten M.S.M."/>
            <person name="Mascher T."/>
            <person name="Medema M.H."/>
            <person name="Devos D.P."/>
            <person name="Kaster A.-K."/>
            <person name="Ovreas L."/>
            <person name="Rohde M."/>
            <person name="Galperin M.Y."/>
            <person name="Jogler C."/>
        </authorList>
    </citation>
    <scope>NUCLEOTIDE SEQUENCE [LARGE SCALE GENOMIC DNA]</scope>
    <source>
        <strain evidence="2 3">V7</strain>
    </source>
</reference>
<evidence type="ECO:0000259" key="1">
    <source>
        <dbReference type="Pfam" id="PF13936"/>
    </source>
</evidence>
<comment type="caution">
    <text evidence="2">The sequence shown here is derived from an EMBL/GenBank/DDBJ whole genome shotgun (WGS) entry which is preliminary data.</text>
</comment>
<dbReference type="RefSeq" id="WP_197136674.1">
    <property type="nucleotide sequence ID" value="NZ_SJPZ01000001.1"/>
</dbReference>
<dbReference type="GO" id="GO:0003677">
    <property type="term" value="F:DNA binding"/>
    <property type="evidence" value="ECO:0007669"/>
    <property type="project" value="InterPro"/>
</dbReference>
<dbReference type="InterPro" id="IPR016032">
    <property type="entry name" value="Sig_transdc_resp-reg_C-effctor"/>
</dbReference>
<dbReference type="Gene3D" id="1.10.10.60">
    <property type="entry name" value="Homeodomain-like"/>
    <property type="match status" value="1"/>
</dbReference>